<name>A0A0L7QQ43_9HYME</name>
<keyword evidence="3" id="KW-1185">Reference proteome</keyword>
<dbReference type="AlphaFoldDB" id="A0A0L7QQ43"/>
<gene>
    <name evidence="2" type="ORF">WH47_06896</name>
</gene>
<dbReference type="Proteomes" id="UP000053825">
    <property type="component" value="Unassembled WGS sequence"/>
</dbReference>
<dbReference type="GO" id="GO:0004523">
    <property type="term" value="F:RNA-DNA hybrid ribonuclease activity"/>
    <property type="evidence" value="ECO:0007669"/>
    <property type="project" value="InterPro"/>
</dbReference>
<dbReference type="EMBL" id="KQ414790">
    <property type="protein sequence ID" value="KOC60750.1"/>
    <property type="molecule type" value="Genomic_DNA"/>
</dbReference>
<dbReference type="InterPro" id="IPR002156">
    <property type="entry name" value="RNaseH_domain"/>
</dbReference>
<protein>
    <recommendedName>
        <fullName evidence="1">RNase H type-1 domain-containing protein</fullName>
    </recommendedName>
</protein>
<dbReference type="SUPFAM" id="SSF53098">
    <property type="entry name" value="Ribonuclease H-like"/>
    <property type="match status" value="1"/>
</dbReference>
<evidence type="ECO:0000313" key="3">
    <source>
        <dbReference type="Proteomes" id="UP000053825"/>
    </source>
</evidence>
<reference evidence="2 3" key="1">
    <citation type="submission" date="2015-07" db="EMBL/GenBank/DDBJ databases">
        <title>The genome of Habropoda laboriosa.</title>
        <authorList>
            <person name="Pan H."/>
            <person name="Kapheim K."/>
        </authorList>
    </citation>
    <scope>NUCLEOTIDE SEQUENCE [LARGE SCALE GENOMIC DNA]</scope>
    <source>
        <strain evidence="2">0110345459</strain>
    </source>
</reference>
<sequence>AILSDSRSTISSVNNKTITNDTILQILETHAKLVQCGKKVTLIWIPSHIGITGNEKADQAAKEAPTDPCLDTYTSLHFEDLINYSKKKLMTEHPNIQQTINDRTGGYF</sequence>
<proteinExistence type="predicted"/>
<feature type="domain" description="RNase H type-1" evidence="1">
    <location>
        <begin position="1"/>
        <end position="66"/>
    </location>
</feature>
<dbReference type="PROSITE" id="PS50879">
    <property type="entry name" value="RNASE_H_1"/>
    <property type="match status" value="1"/>
</dbReference>
<dbReference type="Gene3D" id="3.30.420.10">
    <property type="entry name" value="Ribonuclease H-like superfamily/Ribonuclease H"/>
    <property type="match status" value="1"/>
</dbReference>
<feature type="non-terminal residue" evidence="2">
    <location>
        <position position="1"/>
    </location>
</feature>
<dbReference type="Pfam" id="PF00075">
    <property type="entry name" value="RNase_H"/>
    <property type="match status" value="1"/>
</dbReference>
<accession>A0A0L7QQ43</accession>
<dbReference type="InterPro" id="IPR012337">
    <property type="entry name" value="RNaseH-like_sf"/>
</dbReference>
<evidence type="ECO:0000259" key="1">
    <source>
        <dbReference type="PROSITE" id="PS50879"/>
    </source>
</evidence>
<dbReference type="GO" id="GO:0003676">
    <property type="term" value="F:nucleic acid binding"/>
    <property type="evidence" value="ECO:0007669"/>
    <property type="project" value="InterPro"/>
</dbReference>
<dbReference type="CDD" id="cd09276">
    <property type="entry name" value="Rnase_HI_RT_non_LTR"/>
    <property type="match status" value="1"/>
</dbReference>
<dbReference type="InterPro" id="IPR036397">
    <property type="entry name" value="RNaseH_sf"/>
</dbReference>
<organism evidence="2 3">
    <name type="scientific">Habropoda laboriosa</name>
    <dbReference type="NCBI Taxonomy" id="597456"/>
    <lineage>
        <taxon>Eukaryota</taxon>
        <taxon>Metazoa</taxon>
        <taxon>Ecdysozoa</taxon>
        <taxon>Arthropoda</taxon>
        <taxon>Hexapoda</taxon>
        <taxon>Insecta</taxon>
        <taxon>Pterygota</taxon>
        <taxon>Neoptera</taxon>
        <taxon>Endopterygota</taxon>
        <taxon>Hymenoptera</taxon>
        <taxon>Apocrita</taxon>
        <taxon>Aculeata</taxon>
        <taxon>Apoidea</taxon>
        <taxon>Anthophila</taxon>
        <taxon>Apidae</taxon>
        <taxon>Habropoda</taxon>
    </lineage>
</organism>
<evidence type="ECO:0000313" key="2">
    <source>
        <dbReference type="EMBL" id="KOC60750.1"/>
    </source>
</evidence>